<dbReference type="Pfam" id="PF00072">
    <property type="entry name" value="Response_reg"/>
    <property type="match status" value="1"/>
</dbReference>
<feature type="domain" description="Histidine kinase" evidence="8">
    <location>
        <begin position="210"/>
        <end position="430"/>
    </location>
</feature>
<dbReference type="Proteomes" id="UP000315995">
    <property type="component" value="Chromosome"/>
</dbReference>
<keyword evidence="5" id="KW-0418">Kinase</keyword>
<dbReference type="SMART" id="SM00387">
    <property type="entry name" value="HATPase_c"/>
    <property type="match status" value="1"/>
</dbReference>
<dbReference type="SMART" id="SM00448">
    <property type="entry name" value="REC"/>
    <property type="match status" value="1"/>
</dbReference>
<dbReference type="InterPro" id="IPR005467">
    <property type="entry name" value="His_kinase_dom"/>
</dbReference>
<dbReference type="EMBL" id="CP041186">
    <property type="protein sequence ID" value="QDG51469.1"/>
    <property type="molecule type" value="Genomic_DNA"/>
</dbReference>
<dbReference type="RefSeq" id="WP_141197949.1">
    <property type="nucleotide sequence ID" value="NZ_CP041186.1"/>
</dbReference>
<dbReference type="PANTHER" id="PTHR43065">
    <property type="entry name" value="SENSOR HISTIDINE KINASE"/>
    <property type="match status" value="1"/>
</dbReference>
<evidence type="ECO:0000256" key="6">
    <source>
        <dbReference type="PROSITE-ProRule" id="PRU00169"/>
    </source>
</evidence>
<accession>A0A5B8Y4F3</accession>
<organism evidence="10 11">
    <name type="scientific">Persicimonas caeni</name>
    <dbReference type="NCBI Taxonomy" id="2292766"/>
    <lineage>
        <taxon>Bacteria</taxon>
        <taxon>Deltaproteobacteria</taxon>
        <taxon>Bradymonadales</taxon>
        <taxon>Bradymonadaceae</taxon>
        <taxon>Persicimonas</taxon>
    </lineage>
</organism>
<dbReference type="Gene3D" id="3.30.565.10">
    <property type="entry name" value="Histidine kinase-like ATPase, C-terminal domain"/>
    <property type="match status" value="1"/>
</dbReference>
<dbReference type="Pfam" id="PF02518">
    <property type="entry name" value="HATPase_c"/>
    <property type="match status" value="1"/>
</dbReference>
<dbReference type="InterPro" id="IPR001789">
    <property type="entry name" value="Sig_transdc_resp-reg_receiver"/>
</dbReference>
<keyword evidence="3 6" id="KW-0597">Phosphoprotein</keyword>
<dbReference type="InterPro" id="IPR003594">
    <property type="entry name" value="HATPase_dom"/>
</dbReference>
<evidence type="ECO:0000256" key="5">
    <source>
        <dbReference type="ARBA" id="ARBA00022777"/>
    </source>
</evidence>
<protein>
    <recommendedName>
        <fullName evidence="2">histidine kinase</fullName>
        <ecNumber evidence="2">2.7.13.3</ecNumber>
    </recommendedName>
</protein>
<dbReference type="InterPro" id="IPR011006">
    <property type="entry name" value="CheY-like_superfamily"/>
</dbReference>
<dbReference type="Gene3D" id="1.10.287.130">
    <property type="match status" value="1"/>
</dbReference>
<feature type="modified residue" description="4-aspartylphosphate" evidence="6">
    <location>
        <position position="502"/>
    </location>
</feature>
<dbReference type="InterPro" id="IPR003018">
    <property type="entry name" value="GAF"/>
</dbReference>
<evidence type="ECO:0000313" key="10">
    <source>
        <dbReference type="EMBL" id="QDG51469.1"/>
    </source>
</evidence>
<keyword evidence="7" id="KW-0175">Coiled coil</keyword>
<dbReference type="Pfam" id="PF00512">
    <property type="entry name" value="HisKA"/>
    <property type="match status" value="1"/>
</dbReference>
<dbReference type="PROSITE" id="PS50109">
    <property type="entry name" value="HIS_KIN"/>
    <property type="match status" value="1"/>
</dbReference>
<dbReference type="InterPro" id="IPR036097">
    <property type="entry name" value="HisK_dim/P_sf"/>
</dbReference>
<dbReference type="InterPro" id="IPR004358">
    <property type="entry name" value="Sig_transdc_His_kin-like_C"/>
</dbReference>
<dbReference type="InterPro" id="IPR036890">
    <property type="entry name" value="HATPase_C_sf"/>
</dbReference>
<dbReference type="SUPFAM" id="SSF55874">
    <property type="entry name" value="ATPase domain of HSP90 chaperone/DNA topoisomerase II/histidine kinase"/>
    <property type="match status" value="1"/>
</dbReference>
<keyword evidence="11" id="KW-1185">Reference proteome</keyword>
<dbReference type="PRINTS" id="PR00344">
    <property type="entry name" value="BCTRLSENSOR"/>
</dbReference>
<evidence type="ECO:0000259" key="9">
    <source>
        <dbReference type="PROSITE" id="PS50110"/>
    </source>
</evidence>
<evidence type="ECO:0000313" key="11">
    <source>
        <dbReference type="Proteomes" id="UP000315995"/>
    </source>
</evidence>
<reference evidence="10 11" key="1">
    <citation type="submission" date="2019-06" db="EMBL/GenBank/DDBJ databases">
        <title>Persicimonas caeni gen. nov., sp. nov., a predatory bacterium isolated from solar saltern.</title>
        <authorList>
            <person name="Wang S."/>
        </authorList>
    </citation>
    <scope>NUCLEOTIDE SEQUENCE [LARGE SCALE GENOMIC DNA]</scope>
    <source>
        <strain evidence="10 11">YN101</strain>
    </source>
</reference>
<sequence>MSQPHRAPASIPATPPNEGERLETLYRLDILDTAPEPAFDQLAALARQLTRAPHAMVSFIDERRQWYKAKSGSDLDEIPREDAFCSHAILVNEPTIVADTLDDERFCEHPLVIGPPHVRFYAGFPVRIDGNALGTLCVLGPEPHELSDQECEGLAALRDQVEAQLNLREALRESERLRRETIEQAQQLELTHKRLAQVDKTQALGRMAGGIAHDFNNILTIIRTCADFLLRELQPDAHLREDADDIVAATIRASALTRQLLAFGRAQALDPRVVALDEIVAPMQKLLRRVVPEEIDLHTRLDAADAYLHVDPSQLEQVVVNLVLNARDAVQPGGQIAIETTRARLADGEHERIPAGEYGVVRVRDNGIGIDADVVDQIFDPFFSAGEHSSGNGLGLAIVQGVVSQSDGYIDVDAGLDAGVQFEIWLPTTQRDDPAEAKHKTDTAPRSSSATVLLVEDDRLVRKSLRRILRSRDHEVLEAEDAAEAMQLWSVHQDSIDAVVSDVVLPGRRGPDIVADLRRERASLPALFVTGYTGKSDIDVCGPAPTAVLHKPVASDELLAQLEELLG</sequence>
<accession>A0A4Y6PTL1</accession>
<dbReference type="InterPro" id="IPR003661">
    <property type="entry name" value="HisK_dim/P_dom"/>
</dbReference>
<name>A0A4Y6PTL1_PERCE</name>
<dbReference type="SMART" id="SM00065">
    <property type="entry name" value="GAF"/>
    <property type="match status" value="1"/>
</dbReference>
<dbReference type="SUPFAM" id="SSF52172">
    <property type="entry name" value="CheY-like"/>
    <property type="match status" value="1"/>
</dbReference>
<feature type="coiled-coil region" evidence="7">
    <location>
        <begin position="154"/>
        <end position="191"/>
    </location>
</feature>
<dbReference type="EC" id="2.7.13.3" evidence="2"/>
<dbReference type="InterPro" id="IPR029016">
    <property type="entry name" value="GAF-like_dom_sf"/>
</dbReference>
<feature type="domain" description="Response regulatory" evidence="9">
    <location>
        <begin position="451"/>
        <end position="566"/>
    </location>
</feature>
<keyword evidence="4" id="KW-0808">Transferase</keyword>
<dbReference type="SUPFAM" id="SSF55781">
    <property type="entry name" value="GAF domain-like"/>
    <property type="match status" value="1"/>
</dbReference>
<dbReference type="Pfam" id="PF01590">
    <property type="entry name" value="GAF"/>
    <property type="match status" value="1"/>
</dbReference>
<evidence type="ECO:0000256" key="3">
    <source>
        <dbReference type="ARBA" id="ARBA00022553"/>
    </source>
</evidence>
<evidence type="ECO:0000259" key="8">
    <source>
        <dbReference type="PROSITE" id="PS50109"/>
    </source>
</evidence>
<dbReference type="SUPFAM" id="SSF47384">
    <property type="entry name" value="Homodimeric domain of signal transducing histidine kinase"/>
    <property type="match status" value="1"/>
</dbReference>
<proteinExistence type="predicted"/>
<dbReference type="Gene3D" id="3.30.450.40">
    <property type="match status" value="1"/>
</dbReference>
<dbReference type="GO" id="GO:0000155">
    <property type="term" value="F:phosphorelay sensor kinase activity"/>
    <property type="evidence" value="ECO:0007669"/>
    <property type="project" value="InterPro"/>
</dbReference>
<dbReference type="PROSITE" id="PS50110">
    <property type="entry name" value="RESPONSE_REGULATORY"/>
    <property type="match status" value="1"/>
</dbReference>
<comment type="catalytic activity">
    <reaction evidence="1">
        <text>ATP + protein L-histidine = ADP + protein N-phospho-L-histidine.</text>
        <dbReference type="EC" id="2.7.13.3"/>
    </reaction>
</comment>
<evidence type="ECO:0000256" key="1">
    <source>
        <dbReference type="ARBA" id="ARBA00000085"/>
    </source>
</evidence>
<dbReference type="PANTHER" id="PTHR43065:SF42">
    <property type="entry name" value="TWO-COMPONENT SENSOR PPRA"/>
    <property type="match status" value="1"/>
</dbReference>
<dbReference type="AlphaFoldDB" id="A0A4Y6PTL1"/>
<evidence type="ECO:0000256" key="7">
    <source>
        <dbReference type="SAM" id="Coils"/>
    </source>
</evidence>
<evidence type="ECO:0000256" key="4">
    <source>
        <dbReference type="ARBA" id="ARBA00022679"/>
    </source>
</evidence>
<dbReference type="OrthoDB" id="5501940at2"/>
<dbReference type="SMART" id="SM00388">
    <property type="entry name" value="HisKA"/>
    <property type="match status" value="1"/>
</dbReference>
<dbReference type="Gene3D" id="3.40.50.2300">
    <property type="match status" value="1"/>
</dbReference>
<evidence type="ECO:0000256" key="2">
    <source>
        <dbReference type="ARBA" id="ARBA00012438"/>
    </source>
</evidence>
<dbReference type="CDD" id="cd00156">
    <property type="entry name" value="REC"/>
    <property type="match status" value="1"/>
</dbReference>
<gene>
    <name evidence="10" type="ORF">FIV42_12150</name>
</gene>